<dbReference type="RefSeq" id="WP_036023827.1">
    <property type="nucleotide sequence ID" value="NZ_BRLH01000004.1"/>
</dbReference>
<dbReference type="PANTHER" id="PTHR34227:SF13">
    <property type="entry name" value="TAT PROOFREADING CHAPERONE DMSD-RELATED"/>
    <property type="match status" value="1"/>
</dbReference>
<dbReference type="InterPro" id="IPR020945">
    <property type="entry name" value="DMSO/NO3_reduct_chaperone"/>
</dbReference>
<gene>
    <name evidence="3" type="primary">torD1</name>
    <name evidence="2" type="synonym">dmsD</name>
    <name evidence="3" type="ORF">SOASR030_22150</name>
</gene>
<dbReference type="SUPFAM" id="SSF89155">
    <property type="entry name" value="TorD-like"/>
    <property type="match status" value="1"/>
</dbReference>
<evidence type="ECO:0000313" key="3">
    <source>
        <dbReference type="EMBL" id="GKX56103.1"/>
    </source>
</evidence>
<keyword evidence="4" id="KW-1185">Reference proteome</keyword>
<proteinExistence type="inferred from homology"/>
<dbReference type="InterPro" id="IPR026269">
    <property type="entry name" value="DmsD-type"/>
</dbReference>
<accession>A0AAV5N3M2</accession>
<organism evidence="3 4">
    <name type="scientific">Leminorella grimontii</name>
    <dbReference type="NCBI Taxonomy" id="82981"/>
    <lineage>
        <taxon>Bacteria</taxon>
        <taxon>Pseudomonadati</taxon>
        <taxon>Pseudomonadota</taxon>
        <taxon>Gammaproteobacteria</taxon>
        <taxon>Enterobacterales</taxon>
        <taxon>Budviciaceae</taxon>
        <taxon>Leminorella</taxon>
    </lineage>
</organism>
<dbReference type="InterPro" id="IPR028611">
    <property type="entry name" value="DmsD_chaperone"/>
</dbReference>
<dbReference type="HAMAP" id="MF_00940">
    <property type="entry name" value="DmsD_chaperone"/>
    <property type="match status" value="1"/>
</dbReference>
<dbReference type="Gene3D" id="1.10.3480.10">
    <property type="entry name" value="TorD-like"/>
    <property type="match status" value="1"/>
</dbReference>
<dbReference type="Proteomes" id="UP001058124">
    <property type="component" value="Unassembled WGS sequence"/>
</dbReference>
<dbReference type="PANTHER" id="PTHR34227">
    <property type="entry name" value="CHAPERONE PROTEIN YCDY"/>
    <property type="match status" value="1"/>
</dbReference>
<evidence type="ECO:0000256" key="2">
    <source>
        <dbReference type="HAMAP-Rule" id="MF_00940"/>
    </source>
</evidence>
<dbReference type="AlphaFoldDB" id="A0AAV5N3M2"/>
<dbReference type="GO" id="GO:0005048">
    <property type="term" value="F:signal sequence binding"/>
    <property type="evidence" value="ECO:0007669"/>
    <property type="project" value="InterPro"/>
</dbReference>
<comment type="caution">
    <text evidence="3">The sequence shown here is derived from an EMBL/GenBank/DDBJ whole genome shotgun (WGS) entry which is preliminary data.</text>
</comment>
<evidence type="ECO:0000313" key="4">
    <source>
        <dbReference type="Proteomes" id="UP001058124"/>
    </source>
</evidence>
<comment type="function">
    <text evidence="2">Required for biogenesis/assembly of DMSO reductase, but not for the interaction of the DmsA signal peptide with the Tat system. May be part of a chaperone cascade complex that facilitates a folding-maturation pathway for the substrate protein.</text>
</comment>
<name>A0AAV5N3M2_9GAMM</name>
<evidence type="ECO:0000256" key="1">
    <source>
        <dbReference type="ARBA" id="ARBA00023186"/>
    </source>
</evidence>
<keyword evidence="1 2" id="KW-0143">Chaperone</keyword>
<sequence>MSSSVKPTENSLSAISLTGRMLGALLYYSPEREEVAPLLDLLSQNGWPSEWPCGAGADLEPAAAEISQGLAAERRALLPEAYQTLFIGPNELPTPPWGSVYLDREMVVFGESTLALRAWQASLGISVEQKMREPEDHIGLLLMMAAWLAENRPEQLSVLLGEHLLPWSDRFFTLLEERSVHPFYRGVAQLARATLKDWRESVQPVVVKKTLFF</sequence>
<dbReference type="PIRSF" id="PIRSF004690">
    <property type="entry name" value="DmsD"/>
    <property type="match status" value="1"/>
</dbReference>
<dbReference type="InterPro" id="IPR050289">
    <property type="entry name" value="TorD/DmsD_chaperones"/>
</dbReference>
<comment type="similarity">
    <text evidence="2">Belongs to the TorD/DmsD family. DmsD subfamily.</text>
</comment>
<dbReference type="Pfam" id="PF02613">
    <property type="entry name" value="Nitrate_red_del"/>
    <property type="match status" value="1"/>
</dbReference>
<protein>
    <recommendedName>
        <fullName evidence="2">Tat proofreading chaperone DmsD</fullName>
    </recommendedName>
    <alternativeName>
        <fullName evidence="2">DMSO reductase maturation protein</fullName>
    </alternativeName>
    <alternativeName>
        <fullName evidence="2">Twin-arginine leader-binding protein DmsD</fullName>
    </alternativeName>
</protein>
<reference evidence="3" key="1">
    <citation type="submission" date="2022-06" db="EMBL/GenBank/DDBJ databases">
        <title>Draft genome sequences of Leminorella grimontii str. JCM5902.</title>
        <authorList>
            <person name="Wakabayashi Y."/>
            <person name="Kojima K."/>
        </authorList>
    </citation>
    <scope>NUCLEOTIDE SEQUENCE</scope>
    <source>
        <strain evidence="3">JCM 5902</strain>
    </source>
</reference>
<dbReference type="NCBIfam" id="NF008632">
    <property type="entry name" value="PRK11621.1"/>
    <property type="match status" value="1"/>
</dbReference>
<dbReference type="EMBL" id="BRLH01000004">
    <property type="protein sequence ID" value="GKX56103.1"/>
    <property type="molecule type" value="Genomic_DNA"/>
</dbReference>
<dbReference type="InterPro" id="IPR036411">
    <property type="entry name" value="TorD-like_sf"/>
</dbReference>